<dbReference type="PROSITE" id="PS50054">
    <property type="entry name" value="TYR_PHOSPHATASE_DUAL"/>
    <property type="match status" value="1"/>
</dbReference>
<evidence type="ECO:0000313" key="9">
    <source>
        <dbReference type="EnsemblMetazoa" id="AMAM011769-PA"/>
    </source>
</evidence>
<feature type="region of interest" description="Disordered" evidence="6">
    <location>
        <begin position="509"/>
        <end position="546"/>
    </location>
</feature>
<feature type="compositionally biased region" description="Polar residues" evidence="6">
    <location>
        <begin position="293"/>
        <end position="320"/>
    </location>
</feature>
<sequence>MDLGEYKPFIDAEMLVILGQMDAPTEIFDHVYLGSEWNASNLEELQRNGVHHILNVTREIDNFFPGLFHYCNVRVYDDEKTDLLRHWDNTFKFISRAKMEGSKVLVHCKMGISRSASVVIAYAMKANGWNFEHALRHVKEKRNCIKPNKNFLMQLETYQGMLDAMKNKEKLQRSKSETNLKLAGAKEGRSLPGSEPTPLIQALNGASGGGKKQTVVSDVAKAGHIQSDANIGDDCSSVGGTVEKDDFESRMGRTDETDADVGVANNRGRTRTRQTKVQPAHQHILKQLELTGDASNSSSTQSQMEQQNTVPPMNSASATSKHSKIITNLFLPAPSTNKTFVPCEGRICSRGSGAYKRHKSLSPDSLNPRWSDSYEFESSSLAYAEKSFPAALRTSRTRTMLELDNQIESYVGSSAPCNSTGRRKQQSYSLEHLHGGALDMRSPCTETKTIRMPCGNGQNYSVSPNQIVHLQDKLPANDMRKKVSSSLVATATTASMAKPTRSESFIRKLFPSSSSSSSSSNSSSSSSGGGGGTNEQETGISSQSLTTSVPSIVSSSSSTLLGSTVKAIVSELECNSGSNIPIAPPPLLTDPGTILSQNVVPIPIASVAAEAAAVAVASAIREATRKDVHETKEVHASSTTPASSTVSLDAKGDNRTNNPEQWDPGDGRSEPICWTSSAQIIQQCVTPAGINEPTPFDATAASGVECYEAASQPDAGSCCKASEASVLRQCSWSSCDSGCTGSEESRTAGSQIIQQRRLPTSGLPVVINSSSSSSSSGTLIEEREEIPWHPGTVKRTKKRIEQRSSNASATANVTMKWNTTSTTFSALPSTTSSVSTETTLLNNTRKKNNKKKISPPYVSDREWCRRITLAYRHLHRIHTTFTRNQAVGLNRSVVQTRCLQNVQSKYTINIRLPVLPMTL</sequence>
<evidence type="ECO:0000256" key="4">
    <source>
        <dbReference type="ARBA" id="ARBA00022912"/>
    </source>
</evidence>
<dbReference type="CDD" id="cd14513">
    <property type="entry name" value="DSP_slingshot"/>
    <property type="match status" value="1"/>
</dbReference>
<comment type="similarity">
    <text evidence="1">Belongs to the protein-tyrosine phosphatase family.</text>
</comment>
<dbReference type="GO" id="GO:0030837">
    <property type="term" value="P:negative regulation of actin filament polymerization"/>
    <property type="evidence" value="ECO:0007669"/>
    <property type="project" value="InterPro"/>
</dbReference>
<reference evidence="10" key="1">
    <citation type="submission" date="2013-09" db="EMBL/GenBank/DDBJ databases">
        <title>The Genome Sequence of Anopheles maculatus species B.</title>
        <authorList>
            <consortium name="The Broad Institute Genomics Platform"/>
            <person name="Neafsey D.E."/>
            <person name="Besansky N."/>
            <person name="Howell P."/>
            <person name="Walton C."/>
            <person name="Young S.K."/>
            <person name="Zeng Q."/>
            <person name="Gargeya S."/>
            <person name="Fitzgerald M."/>
            <person name="Haas B."/>
            <person name="Abouelleil A."/>
            <person name="Allen A.W."/>
            <person name="Alvarado L."/>
            <person name="Arachchi H.M."/>
            <person name="Berlin A.M."/>
            <person name="Chapman S.B."/>
            <person name="Gainer-Dewar J."/>
            <person name="Goldberg J."/>
            <person name="Griggs A."/>
            <person name="Gujja S."/>
            <person name="Hansen M."/>
            <person name="Howarth C."/>
            <person name="Imamovic A."/>
            <person name="Ireland A."/>
            <person name="Larimer J."/>
            <person name="McCowan C."/>
            <person name="Murphy C."/>
            <person name="Pearson M."/>
            <person name="Poon T.W."/>
            <person name="Priest M."/>
            <person name="Roberts A."/>
            <person name="Saif S."/>
            <person name="Shea T."/>
            <person name="Sisk P."/>
            <person name="Sykes S."/>
            <person name="Wortman J."/>
            <person name="Nusbaum C."/>
            <person name="Birren B."/>
        </authorList>
    </citation>
    <scope>NUCLEOTIDE SEQUENCE [LARGE SCALE GENOMIC DNA]</scope>
    <source>
        <strain evidence="10">maculatus3</strain>
    </source>
</reference>
<feature type="compositionally biased region" description="Low complexity" evidence="6">
    <location>
        <begin position="512"/>
        <end position="526"/>
    </location>
</feature>
<feature type="region of interest" description="Disordered" evidence="6">
    <location>
        <begin position="170"/>
        <end position="197"/>
    </location>
</feature>
<dbReference type="PANTHER" id="PTHR45864">
    <property type="entry name" value="SLINGSHOT PROTEIN PHOSPHATASE HOMOLOG"/>
    <property type="match status" value="1"/>
</dbReference>
<comment type="catalytic activity">
    <reaction evidence="5">
        <text>O-phospho-L-threonyl-[protein] + H2O = L-threonyl-[protein] + phosphate</text>
        <dbReference type="Rhea" id="RHEA:47004"/>
        <dbReference type="Rhea" id="RHEA-COMP:11060"/>
        <dbReference type="Rhea" id="RHEA-COMP:11605"/>
        <dbReference type="ChEBI" id="CHEBI:15377"/>
        <dbReference type="ChEBI" id="CHEBI:30013"/>
        <dbReference type="ChEBI" id="CHEBI:43474"/>
        <dbReference type="ChEBI" id="CHEBI:61977"/>
        <dbReference type="EC" id="3.1.3.16"/>
    </reaction>
</comment>
<dbReference type="EnsemblMetazoa" id="AMAM011769-RA">
    <property type="protein sequence ID" value="AMAM011769-PA"/>
    <property type="gene ID" value="AMAM011769"/>
</dbReference>
<dbReference type="GO" id="GO:0003779">
    <property type="term" value="F:actin binding"/>
    <property type="evidence" value="ECO:0007669"/>
    <property type="project" value="InterPro"/>
</dbReference>
<keyword evidence="3" id="KW-0378">Hydrolase</keyword>
<keyword evidence="4" id="KW-0904">Protein phosphatase</keyword>
<evidence type="ECO:0000313" key="10">
    <source>
        <dbReference type="Proteomes" id="UP000075901"/>
    </source>
</evidence>
<dbReference type="EC" id="3.1.3.16" evidence="2"/>
<dbReference type="InterPro" id="IPR043587">
    <property type="entry name" value="Phosphatase_SSH-like"/>
</dbReference>
<feature type="compositionally biased region" description="Basic and acidic residues" evidence="6">
    <location>
        <begin position="625"/>
        <end position="635"/>
    </location>
</feature>
<evidence type="ECO:0000256" key="1">
    <source>
        <dbReference type="ARBA" id="ARBA00009580"/>
    </source>
</evidence>
<name>A0A182SR61_9DIPT</name>
<evidence type="ECO:0000256" key="5">
    <source>
        <dbReference type="ARBA" id="ARBA00048336"/>
    </source>
</evidence>
<dbReference type="AlphaFoldDB" id="A0A182SR61"/>
<feature type="region of interest" description="Disordered" evidence="6">
    <location>
        <begin position="625"/>
        <end position="669"/>
    </location>
</feature>
<feature type="region of interest" description="Disordered" evidence="6">
    <location>
        <begin position="292"/>
        <end position="321"/>
    </location>
</feature>
<dbReference type="InterPro" id="IPR029021">
    <property type="entry name" value="Prot-tyrosine_phosphatase-like"/>
</dbReference>
<evidence type="ECO:0000256" key="2">
    <source>
        <dbReference type="ARBA" id="ARBA00013081"/>
    </source>
</evidence>
<feature type="compositionally biased region" description="Polar residues" evidence="6">
    <location>
        <begin position="534"/>
        <end position="543"/>
    </location>
</feature>
<dbReference type="SMART" id="SM00195">
    <property type="entry name" value="DSPc"/>
    <property type="match status" value="1"/>
</dbReference>
<feature type="domain" description="Tyrosine-protein phosphatase" evidence="7">
    <location>
        <begin position="23"/>
        <end position="164"/>
    </location>
</feature>
<dbReference type="PROSITE" id="PS50056">
    <property type="entry name" value="TYR_PHOSPHATASE_2"/>
    <property type="match status" value="1"/>
</dbReference>
<dbReference type="PROSITE" id="PS00383">
    <property type="entry name" value="TYR_PHOSPHATASE_1"/>
    <property type="match status" value="1"/>
</dbReference>
<reference evidence="9" key="2">
    <citation type="submission" date="2020-05" db="UniProtKB">
        <authorList>
            <consortium name="EnsemblMetazoa"/>
        </authorList>
    </citation>
    <scope>IDENTIFICATION</scope>
    <source>
        <strain evidence="9">maculatus3</strain>
    </source>
</reference>
<feature type="compositionally biased region" description="Basic and acidic residues" evidence="6">
    <location>
        <begin position="170"/>
        <end position="189"/>
    </location>
</feature>
<dbReference type="Pfam" id="PF00782">
    <property type="entry name" value="DSPc"/>
    <property type="match status" value="1"/>
</dbReference>
<dbReference type="InterPro" id="IPR000387">
    <property type="entry name" value="Tyr_Pase_dom"/>
</dbReference>
<organism evidence="9 10">
    <name type="scientific">Anopheles maculatus</name>
    <dbReference type="NCBI Taxonomy" id="74869"/>
    <lineage>
        <taxon>Eukaryota</taxon>
        <taxon>Metazoa</taxon>
        <taxon>Ecdysozoa</taxon>
        <taxon>Arthropoda</taxon>
        <taxon>Hexapoda</taxon>
        <taxon>Insecta</taxon>
        <taxon>Pterygota</taxon>
        <taxon>Neoptera</taxon>
        <taxon>Endopterygota</taxon>
        <taxon>Diptera</taxon>
        <taxon>Nematocera</taxon>
        <taxon>Culicoidea</taxon>
        <taxon>Culicidae</taxon>
        <taxon>Anophelinae</taxon>
        <taxon>Anopheles</taxon>
        <taxon>Anopheles maculatus group</taxon>
    </lineage>
</organism>
<evidence type="ECO:0000256" key="3">
    <source>
        <dbReference type="ARBA" id="ARBA00022801"/>
    </source>
</evidence>
<dbReference type="SUPFAM" id="SSF52799">
    <property type="entry name" value="(Phosphotyrosine protein) phosphatases II"/>
    <property type="match status" value="1"/>
</dbReference>
<accession>A0A182SR61</accession>
<evidence type="ECO:0000259" key="7">
    <source>
        <dbReference type="PROSITE" id="PS50054"/>
    </source>
</evidence>
<evidence type="ECO:0000256" key="6">
    <source>
        <dbReference type="SAM" id="MobiDB-lite"/>
    </source>
</evidence>
<dbReference type="Proteomes" id="UP000075901">
    <property type="component" value="Unassembled WGS sequence"/>
</dbReference>
<evidence type="ECO:0000259" key="8">
    <source>
        <dbReference type="PROSITE" id="PS50056"/>
    </source>
</evidence>
<dbReference type="FunFam" id="3.90.190.10:FF:000004">
    <property type="entry name" value="Protein phosphatase Slingshot homolog 2"/>
    <property type="match status" value="1"/>
</dbReference>
<dbReference type="InterPro" id="IPR020422">
    <property type="entry name" value="TYR_PHOSPHATASE_DUAL_dom"/>
</dbReference>
<dbReference type="Gene3D" id="3.90.190.10">
    <property type="entry name" value="Protein tyrosine phosphatase superfamily"/>
    <property type="match status" value="1"/>
</dbReference>
<dbReference type="VEuPathDB" id="VectorBase:AMAM011769"/>
<protein>
    <recommendedName>
        <fullName evidence="2">protein-serine/threonine phosphatase</fullName>
        <ecNumber evidence="2">3.1.3.16</ecNumber>
    </recommendedName>
</protein>
<dbReference type="PANTHER" id="PTHR45864:SF2">
    <property type="entry name" value="PROTEIN PHOSPHATASE SLINGSHOT"/>
    <property type="match status" value="1"/>
</dbReference>
<feature type="domain" description="Tyrosine specific protein phosphatases" evidence="8">
    <location>
        <begin position="85"/>
        <end position="142"/>
    </location>
</feature>
<dbReference type="GO" id="GO:0004722">
    <property type="term" value="F:protein serine/threonine phosphatase activity"/>
    <property type="evidence" value="ECO:0007669"/>
    <property type="project" value="UniProtKB-EC"/>
</dbReference>
<dbReference type="InterPro" id="IPR000340">
    <property type="entry name" value="Dual-sp_phosphatase_cat-dom"/>
</dbReference>
<dbReference type="InterPro" id="IPR016130">
    <property type="entry name" value="Tyr_Pase_AS"/>
</dbReference>
<feature type="compositionally biased region" description="Low complexity" evidence="6">
    <location>
        <begin position="636"/>
        <end position="647"/>
    </location>
</feature>
<proteinExistence type="inferred from homology"/>
<keyword evidence="10" id="KW-1185">Reference proteome</keyword>